<dbReference type="PANTHER" id="PTHR11749">
    <property type="entry name" value="RIBULOSE-5-PHOSPHATE-3-EPIMERASE"/>
    <property type="match status" value="1"/>
</dbReference>
<reference evidence="4" key="1">
    <citation type="submission" date="2017-09" db="EMBL/GenBank/DDBJ databases">
        <title>Depth-based differentiation of microbial function through sediment-hosted aquifers and enrichment of novel symbionts in the deep terrestrial subsurface.</title>
        <authorList>
            <person name="Probst A.J."/>
            <person name="Ladd B."/>
            <person name="Jarett J.K."/>
            <person name="Geller-Mcgrath D.E."/>
            <person name="Sieber C.M.K."/>
            <person name="Emerson J.B."/>
            <person name="Anantharaman K."/>
            <person name="Thomas B.C."/>
            <person name="Malmstrom R."/>
            <person name="Stieglmeier M."/>
            <person name="Klingl A."/>
            <person name="Woyke T."/>
            <person name="Ryan C.M."/>
            <person name="Banfield J.F."/>
        </authorList>
    </citation>
    <scope>NUCLEOTIDE SEQUENCE [LARGE SCALE GENOMIC DNA]</scope>
</reference>
<keyword evidence="2" id="KW-0413">Isomerase</keyword>
<organism evidence="3 4">
    <name type="scientific">Candidatus Buchananbacteria bacterium CG10_big_fil_rev_8_21_14_0_10_42_9</name>
    <dbReference type="NCBI Taxonomy" id="1974526"/>
    <lineage>
        <taxon>Bacteria</taxon>
        <taxon>Candidatus Buchananiibacteriota</taxon>
    </lineage>
</organism>
<dbReference type="Gene3D" id="3.20.20.70">
    <property type="entry name" value="Aldolase class I"/>
    <property type="match status" value="1"/>
</dbReference>
<proteinExistence type="predicted"/>
<dbReference type="GO" id="GO:0046872">
    <property type="term" value="F:metal ion binding"/>
    <property type="evidence" value="ECO:0007669"/>
    <property type="project" value="UniProtKB-KW"/>
</dbReference>
<dbReference type="InterPro" id="IPR013785">
    <property type="entry name" value="Aldolase_TIM"/>
</dbReference>
<dbReference type="InterPro" id="IPR000056">
    <property type="entry name" value="Ribul_P_3_epim-like"/>
</dbReference>
<protein>
    <recommendedName>
        <fullName evidence="5">Ribulose-phosphate 3-epimerase</fullName>
    </recommendedName>
</protein>
<evidence type="ECO:0000256" key="1">
    <source>
        <dbReference type="ARBA" id="ARBA00022723"/>
    </source>
</evidence>
<comment type="caution">
    <text evidence="3">The sequence shown here is derived from an EMBL/GenBank/DDBJ whole genome shotgun (WGS) entry which is preliminary data.</text>
</comment>
<keyword evidence="1" id="KW-0479">Metal-binding</keyword>
<evidence type="ECO:0000313" key="3">
    <source>
        <dbReference type="EMBL" id="PIS05339.1"/>
    </source>
</evidence>
<dbReference type="GO" id="GO:0005975">
    <property type="term" value="P:carbohydrate metabolic process"/>
    <property type="evidence" value="ECO:0007669"/>
    <property type="project" value="InterPro"/>
</dbReference>
<dbReference type="GO" id="GO:0016857">
    <property type="term" value="F:racemase and epimerase activity, acting on carbohydrates and derivatives"/>
    <property type="evidence" value="ECO:0007669"/>
    <property type="project" value="InterPro"/>
</dbReference>
<dbReference type="EMBL" id="PEZZ01000009">
    <property type="protein sequence ID" value="PIS05339.1"/>
    <property type="molecule type" value="Genomic_DNA"/>
</dbReference>
<dbReference type="AlphaFoldDB" id="A0A2H0W1U6"/>
<evidence type="ECO:0008006" key="5">
    <source>
        <dbReference type="Google" id="ProtNLM"/>
    </source>
</evidence>
<dbReference type="InterPro" id="IPR011060">
    <property type="entry name" value="RibuloseP-bd_barrel"/>
</dbReference>
<dbReference type="SUPFAM" id="SSF51366">
    <property type="entry name" value="Ribulose-phoshate binding barrel"/>
    <property type="match status" value="1"/>
</dbReference>
<dbReference type="Pfam" id="PF00834">
    <property type="entry name" value="Ribul_P_3_epim"/>
    <property type="match status" value="1"/>
</dbReference>
<dbReference type="Proteomes" id="UP000230935">
    <property type="component" value="Unassembled WGS sequence"/>
</dbReference>
<sequence length="218" mass="24529">MVKIIPTILVKGESEFLNKVKKYEPYFKIAQIDVLDNTLVKSKSWHNFSKIKKINSKLNYEIHLMVTRPSDYLNELSGFKKIKRVVWHIEAIRDESQMRQLLSLAKKNKWQTGLAINPETPVSKITPWLLSFNVILVMTVEPGKNGAKFQPRTLTKIKQLAKRVGPYKIAADGGISDATAPKVAAAGARILSSGSFLNQGEIKSQLTKLQNAIKEIKT</sequence>
<gene>
    <name evidence="3" type="ORF">COT81_01650</name>
</gene>
<evidence type="ECO:0000256" key="2">
    <source>
        <dbReference type="ARBA" id="ARBA00023235"/>
    </source>
</evidence>
<name>A0A2H0W1U6_9BACT</name>
<accession>A0A2H0W1U6</accession>
<evidence type="ECO:0000313" key="4">
    <source>
        <dbReference type="Proteomes" id="UP000230935"/>
    </source>
</evidence>